<dbReference type="Proteomes" id="UP000002216">
    <property type="component" value="Chromosome"/>
</dbReference>
<dbReference type="OrthoDB" id="20101at2"/>
<dbReference type="SMART" id="SM00331">
    <property type="entry name" value="PP2C_SIG"/>
    <property type="match status" value="1"/>
</dbReference>
<dbReference type="GO" id="GO:0016791">
    <property type="term" value="F:phosphatase activity"/>
    <property type="evidence" value="ECO:0007669"/>
    <property type="project" value="TreeGrafter"/>
</dbReference>
<dbReference type="InterPro" id="IPR001932">
    <property type="entry name" value="PPM-type_phosphatase-like_dom"/>
</dbReference>
<dbReference type="STRING" id="525897.Dbac_2998"/>
<proteinExistence type="predicted"/>
<evidence type="ECO:0000256" key="1">
    <source>
        <dbReference type="ARBA" id="ARBA00022801"/>
    </source>
</evidence>
<evidence type="ECO:0000313" key="5">
    <source>
        <dbReference type="Proteomes" id="UP000002216"/>
    </source>
</evidence>
<dbReference type="eggNOG" id="COG3706">
    <property type="taxonomic scope" value="Bacteria"/>
</dbReference>
<dbReference type="InterPro" id="IPR052016">
    <property type="entry name" value="Bact_Sigma-Reg"/>
</dbReference>
<feature type="domain" description="Response regulatory" evidence="3">
    <location>
        <begin position="11"/>
        <end position="127"/>
    </location>
</feature>
<feature type="modified residue" description="4-aspartylphosphate" evidence="2">
    <location>
        <position position="60"/>
    </location>
</feature>
<reference evidence="4 5" key="1">
    <citation type="journal article" date="2009" name="Stand. Genomic Sci.">
        <title>Complete genome sequence of Desulfomicrobium baculatum type strain (X).</title>
        <authorList>
            <person name="Copeland A."/>
            <person name="Spring S."/>
            <person name="Goker M."/>
            <person name="Schneider S."/>
            <person name="Lapidus A."/>
            <person name="Del Rio T.G."/>
            <person name="Tice H."/>
            <person name="Cheng J.F."/>
            <person name="Chen F."/>
            <person name="Nolan M."/>
            <person name="Bruce D."/>
            <person name="Goodwin L."/>
            <person name="Pitluck S."/>
            <person name="Ivanova N."/>
            <person name="Mavrommatis K."/>
            <person name="Ovchinnikova G."/>
            <person name="Pati A."/>
            <person name="Chen A."/>
            <person name="Palaniappan K."/>
            <person name="Land M."/>
            <person name="Hauser L."/>
            <person name="Chang Y.J."/>
            <person name="Jeffries C.C."/>
            <person name="Meincke L."/>
            <person name="Sims D."/>
            <person name="Brettin T."/>
            <person name="Detter J.C."/>
            <person name="Han C."/>
            <person name="Chain P."/>
            <person name="Bristow J."/>
            <person name="Eisen J.A."/>
            <person name="Markowitz V."/>
            <person name="Hugenholtz P."/>
            <person name="Kyrpides N.C."/>
            <person name="Klenk H.P."/>
            <person name="Lucas S."/>
        </authorList>
    </citation>
    <scope>NUCLEOTIDE SEQUENCE [LARGE SCALE GENOMIC DNA]</scope>
    <source>
        <strain evidence="5">DSM 4028 / VKM B-1378 / X</strain>
    </source>
</reference>
<sequence length="377" mass="40800">MANTVKDTTPCILIVDDEPLNIRLLDIVLKKNGYRTLSCTSGPEARALAAEHSPDLILLDVLMPDEDGYATCALLKQQSQTSDIPIIFISALTDTSSKVRGLEVGGVDFISKPFEKAEVLARVKVHLKLRFTYRALIEAQAQRLAQVQDAQQALLVLPAELPEAGFAVRYEPVLEAGGDFYDVLHVGGTTFDYVVADVSGHDLGTSYITSALKALLSQNCNLVTSPAESLTMINSVLCRILTGGTHITAGFARLNREQRTLRYINAGHPSPVLVRAGGGIEIPQPSGDILGVFDAVWFEALELSVQPGDRLFMYTDGLIEGFGDKKMTREDGQARLCAICEAYRNLPLAQAVNAIHEALAVPGAPREDDTILLALEV</sequence>
<dbReference type="SUPFAM" id="SSF52172">
    <property type="entry name" value="CheY-like"/>
    <property type="match status" value="1"/>
</dbReference>
<accession>C7LV69</accession>
<dbReference type="PANTHER" id="PTHR43156">
    <property type="entry name" value="STAGE II SPORULATION PROTEIN E-RELATED"/>
    <property type="match status" value="1"/>
</dbReference>
<evidence type="ECO:0000256" key="2">
    <source>
        <dbReference type="PROSITE-ProRule" id="PRU00169"/>
    </source>
</evidence>
<dbReference type="GO" id="GO:0000160">
    <property type="term" value="P:phosphorelay signal transduction system"/>
    <property type="evidence" value="ECO:0007669"/>
    <property type="project" value="InterPro"/>
</dbReference>
<dbReference type="CDD" id="cd19920">
    <property type="entry name" value="REC_PA4781-like"/>
    <property type="match status" value="1"/>
</dbReference>
<organism evidence="4 5">
    <name type="scientific">Desulfomicrobium baculatum (strain DSM 4028 / VKM B-1378 / X)</name>
    <name type="common">Desulfovibrio baculatus</name>
    <dbReference type="NCBI Taxonomy" id="525897"/>
    <lineage>
        <taxon>Bacteria</taxon>
        <taxon>Pseudomonadati</taxon>
        <taxon>Thermodesulfobacteriota</taxon>
        <taxon>Desulfovibrionia</taxon>
        <taxon>Desulfovibrionales</taxon>
        <taxon>Desulfomicrobiaceae</taxon>
        <taxon>Desulfomicrobium</taxon>
    </lineage>
</organism>
<keyword evidence="2" id="KW-0597">Phosphoprotein</keyword>
<dbReference type="InterPro" id="IPR001789">
    <property type="entry name" value="Sig_transdc_resp-reg_receiver"/>
</dbReference>
<dbReference type="Gene3D" id="3.60.40.10">
    <property type="entry name" value="PPM-type phosphatase domain"/>
    <property type="match status" value="1"/>
</dbReference>
<dbReference type="Pfam" id="PF00072">
    <property type="entry name" value="Response_reg"/>
    <property type="match status" value="1"/>
</dbReference>
<dbReference type="PROSITE" id="PS50110">
    <property type="entry name" value="RESPONSE_REGULATORY"/>
    <property type="match status" value="1"/>
</dbReference>
<dbReference type="Pfam" id="PF07228">
    <property type="entry name" value="SpoIIE"/>
    <property type="match status" value="1"/>
</dbReference>
<dbReference type="KEGG" id="dba:Dbac_2998"/>
<dbReference type="SUPFAM" id="SSF81606">
    <property type="entry name" value="PP2C-like"/>
    <property type="match status" value="1"/>
</dbReference>
<dbReference type="InterPro" id="IPR011006">
    <property type="entry name" value="CheY-like_superfamily"/>
</dbReference>
<keyword evidence="1" id="KW-0378">Hydrolase</keyword>
<dbReference type="AlphaFoldDB" id="C7LV69"/>
<evidence type="ECO:0000259" key="3">
    <source>
        <dbReference type="PROSITE" id="PS50110"/>
    </source>
</evidence>
<evidence type="ECO:0000313" key="4">
    <source>
        <dbReference type="EMBL" id="ACU91073.1"/>
    </source>
</evidence>
<name>C7LV69_DESBD</name>
<dbReference type="InterPro" id="IPR036457">
    <property type="entry name" value="PPM-type-like_dom_sf"/>
</dbReference>
<dbReference type="SMART" id="SM00448">
    <property type="entry name" value="REC"/>
    <property type="match status" value="1"/>
</dbReference>
<dbReference type="Gene3D" id="3.40.50.2300">
    <property type="match status" value="1"/>
</dbReference>
<protein>
    <submittedName>
        <fullName evidence="4">Response regulator receiver protein</fullName>
    </submittedName>
</protein>
<dbReference type="EMBL" id="CP001629">
    <property type="protein sequence ID" value="ACU91073.1"/>
    <property type="molecule type" value="Genomic_DNA"/>
</dbReference>
<keyword evidence="5" id="KW-1185">Reference proteome</keyword>
<gene>
    <name evidence="4" type="ordered locus">Dbac_2998</name>
</gene>
<dbReference type="PANTHER" id="PTHR43156:SF2">
    <property type="entry name" value="STAGE II SPORULATION PROTEIN E"/>
    <property type="match status" value="1"/>
</dbReference>
<dbReference type="HOGENOM" id="CLU_000445_43_7_7"/>
<dbReference type="eggNOG" id="COG2208">
    <property type="taxonomic scope" value="Bacteria"/>
</dbReference>